<accession>C3NCT4</accession>
<dbReference type="Proteomes" id="UP000002308">
    <property type="component" value="Chromosome"/>
</dbReference>
<dbReference type="RefSeq" id="WP_012715942.1">
    <property type="nucleotide sequence ID" value="NC_012622.1"/>
</dbReference>
<evidence type="ECO:0000313" key="2">
    <source>
        <dbReference type="Proteomes" id="UP000002308"/>
    </source>
</evidence>
<gene>
    <name evidence="1" type="ordered locus">YG5714_0884</name>
</gene>
<dbReference type="KEGG" id="siy:YG5714_0884"/>
<name>C3NCT4_SACI7</name>
<protein>
    <submittedName>
        <fullName evidence="1">ORF2 in transposon ISC1212</fullName>
    </submittedName>
</protein>
<organism evidence="1 2">
    <name type="scientific">Saccharolobus islandicus (strain Y.G.57.14 / Yellowstone #1)</name>
    <name type="common">Sulfolobus islandicus</name>
    <dbReference type="NCBI Taxonomy" id="439386"/>
    <lineage>
        <taxon>Archaea</taxon>
        <taxon>Thermoproteota</taxon>
        <taxon>Thermoprotei</taxon>
        <taxon>Sulfolobales</taxon>
        <taxon>Sulfolobaceae</taxon>
        <taxon>Saccharolobus</taxon>
    </lineage>
</organism>
<proteinExistence type="predicted"/>
<evidence type="ECO:0000313" key="1">
    <source>
        <dbReference type="EMBL" id="ACP45162.1"/>
    </source>
</evidence>
<dbReference type="GeneID" id="7805771"/>
<sequence length="48" mass="5319">MVRGVSAARFPVEGSGIKIREGKDSATTLRGAVIEVFFLNLYRNLEYS</sequence>
<dbReference type="HOGENOM" id="CLU_154343_1_0_2"/>
<dbReference type="EMBL" id="CP001403">
    <property type="protein sequence ID" value="ACP45162.1"/>
    <property type="molecule type" value="Genomic_DNA"/>
</dbReference>
<dbReference type="AlphaFoldDB" id="C3NCT4"/>
<reference evidence="1 2" key="1">
    <citation type="journal article" date="2009" name="Proc. Natl. Acad. Sci. U.S.A.">
        <title>Biogeography of the Sulfolobus islandicus pan-genome.</title>
        <authorList>
            <person name="Reno M.L."/>
            <person name="Held N.L."/>
            <person name="Fields C.J."/>
            <person name="Burke P.V."/>
            <person name="Whitaker R.J."/>
        </authorList>
    </citation>
    <scope>NUCLEOTIDE SEQUENCE [LARGE SCALE GENOMIC DNA]</scope>
    <source>
        <strain evidence="2">Y.G.57.14 / Yellowstone #1</strain>
    </source>
</reference>